<evidence type="ECO:0000256" key="5">
    <source>
        <dbReference type="ARBA" id="ARBA00048539"/>
    </source>
</evidence>
<dbReference type="Gene3D" id="1.20.59.20">
    <property type="match status" value="1"/>
</dbReference>
<feature type="domain" description="tRNA(Ile)-lysidine/2-thiocytidine synthase N-terminal" evidence="7">
    <location>
        <begin position="26"/>
        <end position="202"/>
    </location>
</feature>
<dbReference type="GO" id="GO:0032267">
    <property type="term" value="F:tRNA(Ile)-lysidine synthase activity"/>
    <property type="evidence" value="ECO:0007669"/>
    <property type="project" value="UniProtKB-EC"/>
</dbReference>
<evidence type="ECO:0000256" key="3">
    <source>
        <dbReference type="ARBA" id="ARBA00022741"/>
    </source>
</evidence>
<comment type="function">
    <text evidence="6">Ligates lysine onto the cytidine present at position 34 of the AUA codon-specific tRNA(Ile) that contains the anticodon CAU, in an ATP-dependent manner. Cytidine is converted to lysidine, thus changing the amino acid specificity of the tRNA from methionine to isoleucine.</text>
</comment>
<evidence type="ECO:0000256" key="4">
    <source>
        <dbReference type="ARBA" id="ARBA00022840"/>
    </source>
</evidence>
<comment type="subcellular location">
    <subcellularLocation>
        <location evidence="6">Plastid</location>
        <location evidence="6">Chloroplast</location>
    </subcellularLocation>
</comment>
<organism evidence="8">
    <name type="scientific">Streptosarcina moshanensis</name>
    <dbReference type="NCBI Taxonomy" id="3096259"/>
    <lineage>
        <taxon>Eukaryota</taxon>
        <taxon>Viridiplantae</taxon>
        <taxon>Streptophyta</taxon>
        <taxon>Klebsormidiophyceae</taxon>
        <taxon>Hormidiellales</taxon>
        <taxon>Hormidiellaceae</taxon>
        <taxon>Streptosarcina</taxon>
    </lineage>
</organism>
<keyword evidence="3 6" id="KW-0547">Nucleotide-binding</keyword>
<accession>A0AAU7LLH9</accession>
<dbReference type="NCBIfam" id="TIGR02432">
    <property type="entry name" value="lysidine_TilS_N"/>
    <property type="match status" value="1"/>
</dbReference>
<dbReference type="PANTHER" id="PTHR43033">
    <property type="entry name" value="TRNA(ILE)-LYSIDINE SYNTHASE-RELATED"/>
    <property type="match status" value="1"/>
</dbReference>
<comment type="domain">
    <text evidence="6">The N-terminal region contains the highly conserved SGGXDS motif, predicted to be a P-loop motif involved in ATP binding.</text>
</comment>
<keyword evidence="8" id="KW-0150">Chloroplast</keyword>
<dbReference type="EC" id="6.3.4.19" evidence="6"/>
<dbReference type="GO" id="GO:0006400">
    <property type="term" value="P:tRNA modification"/>
    <property type="evidence" value="ECO:0007669"/>
    <property type="project" value="UniProtKB-UniRule"/>
</dbReference>
<dbReference type="InterPro" id="IPR012795">
    <property type="entry name" value="tRNA_Ile_lys_synt_N"/>
</dbReference>
<dbReference type="InterPro" id="IPR014729">
    <property type="entry name" value="Rossmann-like_a/b/a_fold"/>
</dbReference>
<dbReference type="GO" id="GO:0005524">
    <property type="term" value="F:ATP binding"/>
    <property type="evidence" value="ECO:0007669"/>
    <property type="project" value="UniProtKB-UniRule"/>
</dbReference>
<dbReference type="AlphaFoldDB" id="A0AAU7LLH9"/>
<reference evidence="8" key="1">
    <citation type="submission" date="2023-11" db="EMBL/GenBank/DDBJ databases">
        <authorList>
            <person name="Liu Y."/>
        </authorList>
    </citation>
    <scope>NUCLEOTIDE SEQUENCE</scope>
</reference>
<dbReference type="InterPro" id="IPR011063">
    <property type="entry name" value="TilS/TtcA_N"/>
</dbReference>
<name>A0AAU7LLH9_9VIRI</name>
<dbReference type="CDD" id="cd01992">
    <property type="entry name" value="TilS_N"/>
    <property type="match status" value="1"/>
</dbReference>
<protein>
    <recommendedName>
        <fullName evidence="6">tRNA(Ile)-lysidine synthase, chloroplastic</fullName>
        <ecNumber evidence="6">6.3.4.19</ecNumber>
    </recommendedName>
    <alternativeName>
        <fullName evidence="6">tRNA(Ile)-2-lysyl-cytidine synthase</fullName>
    </alternativeName>
    <alternativeName>
        <fullName evidence="6">tRNA(Ile)-lysidine synthetase</fullName>
    </alternativeName>
</protein>
<comment type="similarity">
    <text evidence="6">Belongs to the tRNA(Ile)-lysidine synthase family.</text>
</comment>
<dbReference type="PANTHER" id="PTHR43033:SF1">
    <property type="entry name" value="TRNA(ILE)-LYSIDINE SYNTHASE-RELATED"/>
    <property type="match status" value="1"/>
</dbReference>
<dbReference type="Gene3D" id="3.40.50.620">
    <property type="entry name" value="HUPs"/>
    <property type="match status" value="1"/>
</dbReference>
<evidence type="ECO:0000259" key="7">
    <source>
        <dbReference type="Pfam" id="PF01171"/>
    </source>
</evidence>
<dbReference type="Pfam" id="PF01171">
    <property type="entry name" value="ATP_bind_3"/>
    <property type="match status" value="1"/>
</dbReference>
<keyword evidence="8" id="KW-0934">Plastid</keyword>
<feature type="binding site" evidence="6">
    <location>
        <begin position="31"/>
        <end position="36"/>
    </location>
    <ligand>
        <name>ATP</name>
        <dbReference type="ChEBI" id="CHEBI:30616"/>
    </ligand>
</feature>
<dbReference type="SUPFAM" id="SSF82829">
    <property type="entry name" value="MesJ substrate recognition domain-like"/>
    <property type="match status" value="1"/>
</dbReference>
<evidence type="ECO:0000313" key="8">
    <source>
        <dbReference type="EMBL" id="XBP28998.1"/>
    </source>
</evidence>
<gene>
    <name evidence="8" type="primary">ycf62</name>
    <name evidence="6" type="synonym">tilS</name>
</gene>
<dbReference type="InterPro" id="IPR012094">
    <property type="entry name" value="tRNA_Ile_lys_synt"/>
</dbReference>
<evidence type="ECO:0000256" key="6">
    <source>
        <dbReference type="HAMAP-Rule" id="MF_01161"/>
    </source>
</evidence>
<keyword evidence="4 6" id="KW-0067">ATP-binding</keyword>
<keyword evidence="2 6" id="KW-0819">tRNA processing</keyword>
<evidence type="ECO:0000256" key="2">
    <source>
        <dbReference type="ARBA" id="ARBA00022694"/>
    </source>
</evidence>
<dbReference type="HAMAP" id="MF_01161">
    <property type="entry name" value="tRNA_Ile_lys_synt"/>
    <property type="match status" value="1"/>
</dbReference>
<dbReference type="EMBL" id="OR858607">
    <property type="protein sequence ID" value="XBP28998.1"/>
    <property type="molecule type" value="Genomic_DNA"/>
</dbReference>
<dbReference type="SUPFAM" id="SSF52402">
    <property type="entry name" value="Adenine nucleotide alpha hydrolases-like"/>
    <property type="match status" value="1"/>
</dbReference>
<proteinExistence type="inferred from homology"/>
<comment type="catalytic activity">
    <reaction evidence="5 6">
        <text>cytidine(34) in tRNA(Ile2) + L-lysine + ATP = lysidine(34) in tRNA(Ile2) + AMP + diphosphate + H(+)</text>
        <dbReference type="Rhea" id="RHEA:43744"/>
        <dbReference type="Rhea" id="RHEA-COMP:10625"/>
        <dbReference type="Rhea" id="RHEA-COMP:10670"/>
        <dbReference type="ChEBI" id="CHEBI:15378"/>
        <dbReference type="ChEBI" id="CHEBI:30616"/>
        <dbReference type="ChEBI" id="CHEBI:32551"/>
        <dbReference type="ChEBI" id="CHEBI:33019"/>
        <dbReference type="ChEBI" id="CHEBI:82748"/>
        <dbReference type="ChEBI" id="CHEBI:83665"/>
        <dbReference type="ChEBI" id="CHEBI:456215"/>
        <dbReference type="EC" id="6.3.4.19"/>
    </reaction>
</comment>
<dbReference type="GO" id="GO:0009507">
    <property type="term" value="C:chloroplast"/>
    <property type="evidence" value="ECO:0007669"/>
    <property type="project" value="UniProtKB-SubCell"/>
</dbReference>
<keyword evidence="1 6" id="KW-0436">Ligase</keyword>
<evidence type="ECO:0000256" key="1">
    <source>
        <dbReference type="ARBA" id="ARBA00022598"/>
    </source>
</evidence>
<sequence length="319" mass="36142">MYTFSLAWRVNNDLVHRRLVNPGESVLVAVSGGQDSSCLLSLLMLLQPTWGWDVSIVHCDHEWSVGSRLIASHVSQWSSVLSLDYHQCFPSTSLEGENKSREWRYRALDTVARSQGCTTIFLAHTSGDRVETLLYHMLRGSGIQGLQSLSWKRPISKQITLVRPLLAIRRRDTSKACTSTYIPTWPDLSNQLVGPHRNRIRKRLIPYLRHYFNPKIDQSLSQLAELLHSEESYMQGVCLAVLRCTSNTYEKDQAIVNTIVSLPIAIQRRVLRLLLVQRGTKASFAHVESLRIRVSALCLCRPASTDCVLSAVNHKVLVR</sequence>
<geneLocation type="chloroplast" evidence="8"/>